<dbReference type="InterPro" id="IPR003115">
    <property type="entry name" value="ParB_N"/>
</dbReference>
<reference evidence="2" key="1">
    <citation type="submission" date="2023-08" db="EMBL/GenBank/DDBJ databases">
        <title>Genomic characterization of piscicolin 126 produced by Carnobacterium maltaromaticum CM22 strain isolated from salmon (Salmo salar).</title>
        <authorList>
            <person name="Gonzalez-Gragera E."/>
            <person name="Garcia-Lopez J.D."/>
            <person name="Teso-Perez C."/>
            <person name="Gimenez-Hernandez I."/>
            <person name="Peralta-Sanchez J.M."/>
            <person name="Valdivia E."/>
            <person name="Montalban-Lopez M."/>
            <person name="Martin-Platero A.M."/>
            <person name="Banos A."/>
            <person name="Martinez-Bueno M."/>
        </authorList>
    </citation>
    <scope>NUCLEOTIDE SEQUENCE</scope>
    <source>
        <strain evidence="2">CM22</strain>
    </source>
</reference>
<dbReference type="Proteomes" id="UP001290462">
    <property type="component" value="Unassembled WGS sequence"/>
</dbReference>
<dbReference type="SUPFAM" id="SSF53335">
    <property type="entry name" value="S-adenosyl-L-methionine-dependent methyltransferases"/>
    <property type="match status" value="2"/>
</dbReference>
<evidence type="ECO:0000313" key="3">
    <source>
        <dbReference type="Proteomes" id="UP001290462"/>
    </source>
</evidence>
<dbReference type="InterPro" id="IPR029063">
    <property type="entry name" value="SAM-dependent_MTases_sf"/>
</dbReference>
<name>A0AAW9JRD1_CARML</name>
<protein>
    <submittedName>
        <fullName evidence="2">ParB N-terminal domain-containing protein</fullName>
    </submittedName>
</protein>
<evidence type="ECO:0000313" key="2">
    <source>
        <dbReference type="EMBL" id="MDZ5758073.1"/>
    </source>
</evidence>
<gene>
    <name evidence="2" type="ORF">RAK27_05320</name>
</gene>
<organism evidence="2 3">
    <name type="scientific">Carnobacterium maltaromaticum</name>
    <name type="common">Carnobacterium piscicola</name>
    <dbReference type="NCBI Taxonomy" id="2751"/>
    <lineage>
        <taxon>Bacteria</taxon>
        <taxon>Bacillati</taxon>
        <taxon>Bacillota</taxon>
        <taxon>Bacilli</taxon>
        <taxon>Lactobacillales</taxon>
        <taxon>Carnobacteriaceae</taxon>
        <taxon>Carnobacterium</taxon>
    </lineage>
</organism>
<proteinExistence type="predicted"/>
<dbReference type="InterPro" id="IPR036086">
    <property type="entry name" value="ParB/Sulfiredoxin_sf"/>
</dbReference>
<dbReference type="SUPFAM" id="SSF110849">
    <property type="entry name" value="ParB/Sulfiredoxin"/>
    <property type="match status" value="1"/>
</dbReference>
<feature type="domain" description="ParB-like N-terminal" evidence="1">
    <location>
        <begin position="4"/>
        <end position="94"/>
    </location>
</feature>
<accession>A0AAW9JRD1</accession>
<dbReference type="SMART" id="SM00470">
    <property type="entry name" value="ParB"/>
    <property type="match status" value="1"/>
</dbReference>
<dbReference type="EMBL" id="JAVBVO010000003">
    <property type="protein sequence ID" value="MDZ5758073.1"/>
    <property type="molecule type" value="Genomic_DNA"/>
</dbReference>
<dbReference type="CDD" id="cd16401">
    <property type="entry name" value="ParB_N_like_MT"/>
    <property type="match status" value="1"/>
</dbReference>
<dbReference type="Pfam" id="PF02195">
    <property type="entry name" value="ParB_N"/>
    <property type="match status" value="1"/>
</dbReference>
<dbReference type="Gene3D" id="3.40.50.150">
    <property type="entry name" value="Vaccinia Virus protein VP39"/>
    <property type="match status" value="1"/>
</dbReference>
<dbReference type="Gene3D" id="3.90.1530.10">
    <property type="entry name" value="Conserved hypothetical protein from pyrococcus furiosus pfu- 392566-001, ParB domain"/>
    <property type="match status" value="1"/>
</dbReference>
<sequence length="446" mass="50607">MNIVIMKIDDLKPAPYNPRIALEPGMPEYDKLKSSIEEFGFVETPVFNEVTGYIVGGHQRITVAKALGYKEIEVSIVNISDPAKEKALNIALNKVDGLWDEGKLTELLNSLENEDFELTGFETDELDSLISSFDDVELLIDKVKNNPIDSNLFDTFLFPPFSYLDTKSKRWQDRKNQWKSLGIKSEVGREENLTFTKNLNSTGLSGTSIFDPVLCELVYRWFTPNVESEILDPFAGGSVRGVVASVLGQRYTGIDLRKEQVSANYDNAKEIGLGNIKWITDDSLNLDNHIEDESKDLFFTCPPYFDLEVYSDNPEDISNMDYDNFSEIYAEILKKGANKLKNNRFAVVVISDVRDTKTGFYRDLTGLTKKAFESEGVHFYNDLILLNVAGTGALRARLGMNNRKVVRMHQNVLVFYKGNPNEITKYFPLLETLDENLENMVENLEI</sequence>
<dbReference type="RefSeq" id="WP_322808649.1">
    <property type="nucleotide sequence ID" value="NZ_JAVBVO010000003.1"/>
</dbReference>
<comment type="caution">
    <text evidence="2">The sequence shown here is derived from an EMBL/GenBank/DDBJ whole genome shotgun (WGS) entry which is preliminary data.</text>
</comment>
<dbReference type="AlphaFoldDB" id="A0AAW9JRD1"/>
<evidence type="ECO:0000259" key="1">
    <source>
        <dbReference type="SMART" id="SM00470"/>
    </source>
</evidence>